<dbReference type="OrthoDB" id="3224367at2759"/>
<name>A0A8H5GRF1_9AGAR</name>
<evidence type="ECO:0000313" key="2">
    <source>
        <dbReference type="EMBL" id="KAF5369903.1"/>
    </source>
</evidence>
<organism evidence="2 3">
    <name type="scientific">Tetrapyrgos nigripes</name>
    <dbReference type="NCBI Taxonomy" id="182062"/>
    <lineage>
        <taxon>Eukaryota</taxon>
        <taxon>Fungi</taxon>
        <taxon>Dikarya</taxon>
        <taxon>Basidiomycota</taxon>
        <taxon>Agaricomycotina</taxon>
        <taxon>Agaricomycetes</taxon>
        <taxon>Agaricomycetidae</taxon>
        <taxon>Agaricales</taxon>
        <taxon>Marasmiineae</taxon>
        <taxon>Marasmiaceae</taxon>
        <taxon>Tetrapyrgos</taxon>
    </lineage>
</organism>
<feature type="signal peptide" evidence="1">
    <location>
        <begin position="1"/>
        <end position="22"/>
    </location>
</feature>
<proteinExistence type="predicted"/>
<keyword evidence="1" id="KW-0732">Signal</keyword>
<reference evidence="2 3" key="1">
    <citation type="journal article" date="2020" name="ISME J.">
        <title>Uncovering the hidden diversity of litter-decomposition mechanisms in mushroom-forming fungi.</title>
        <authorList>
            <person name="Floudas D."/>
            <person name="Bentzer J."/>
            <person name="Ahren D."/>
            <person name="Johansson T."/>
            <person name="Persson P."/>
            <person name="Tunlid A."/>
        </authorList>
    </citation>
    <scope>NUCLEOTIDE SEQUENCE [LARGE SCALE GENOMIC DNA]</scope>
    <source>
        <strain evidence="2 3">CBS 291.85</strain>
    </source>
</reference>
<keyword evidence="3" id="KW-1185">Reference proteome</keyword>
<gene>
    <name evidence="2" type="ORF">D9758_001234</name>
</gene>
<evidence type="ECO:0000313" key="3">
    <source>
        <dbReference type="Proteomes" id="UP000559256"/>
    </source>
</evidence>
<dbReference type="AlphaFoldDB" id="A0A8H5GRF1"/>
<feature type="chain" id="PRO_5034439439" evidence="1">
    <location>
        <begin position="23"/>
        <end position="206"/>
    </location>
</feature>
<dbReference type="Proteomes" id="UP000559256">
    <property type="component" value="Unassembled WGS sequence"/>
</dbReference>
<protein>
    <submittedName>
        <fullName evidence="2">Uncharacterized protein</fullName>
    </submittedName>
</protein>
<dbReference type="EMBL" id="JAACJM010000012">
    <property type="protein sequence ID" value="KAF5369903.1"/>
    <property type="molecule type" value="Genomic_DNA"/>
</dbReference>
<accession>A0A8H5GRF1</accession>
<evidence type="ECO:0000256" key="1">
    <source>
        <dbReference type="SAM" id="SignalP"/>
    </source>
</evidence>
<comment type="caution">
    <text evidence="2">The sequence shown here is derived from an EMBL/GenBank/DDBJ whole genome shotgun (WGS) entry which is preliminary data.</text>
</comment>
<sequence>MFYPPSPAHLAVLLSLFHTTSSSESRFYHSHVTLHAAPSLIILHELSSYFLPQVDSQPTSHTWTLASYLTLVMRTFSLVAQWTSQVESPTMVALFDSQIDRLKLPVLKFPTAPYDRLRAQEKSMRTEEVASFLNKYFEWLASAECEDMQTQSDPQEESSSKRMRLRFTRHGSQNVSVTWSWIERRFKEPDSGQLCTEFVDLQQRDM</sequence>